<organism evidence="2 3">
    <name type="scientific">Thalassotalea piscium</name>
    <dbReference type="NCBI Taxonomy" id="1230533"/>
    <lineage>
        <taxon>Bacteria</taxon>
        <taxon>Pseudomonadati</taxon>
        <taxon>Pseudomonadota</taxon>
        <taxon>Gammaproteobacteria</taxon>
        <taxon>Alteromonadales</taxon>
        <taxon>Colwelliaceae</taxon>
        <taxon>Thalassotalea</taxon>
    </lineage>
</organism>
<accession>A0A7X0NE22</accession>
<keyword evidence="1" id="KW-0472">Membrane</keyword>
<keyword evidence="1" id="KW-1133">Transmembrane helix</keyword>
<dbReference type="EMBL" id="JACHHU010000001">
    <property type="protein sequence ID" value="MBB6541744.1"/>
    <property type="molecule type" value="Genomic_DNA"/>
</dbReference>
<dbReference type="AlphaFoldDB" id="A0A7X0NE22"/>
<feature type="transmembrane region" description="Helical" evidence="1">
    <location>
        <begin position="54"/>
        <end position="72"/>
    </location>
</feature>
<evidence type="ECO:0000313" key="2">
    <source>
        <dbReference type="EMBL" id="MBB6541744.1"/>
    </source>
</evidence>
<comment type="caution">
    <text evidence="2">The sequence shown here is derived from an EMBL/GenBank/DDBJ whole genome shotgun (WGS) entry which is preliminary data.</text>
</comment>
<evidence type="ECO:0000256" key="1">
    <source>
        <dbReference type="SAM" id="Phobius"/>
    </source>
</evidence>
<sequence>MTVYKKRFALDKPYYQECFEQSVAPLAFHQAYLKAAILLILGGALVLFSEINQYAAWFIFSLGVVEAIAQYYRKPWWVMRQMLSRAAKGDVDLTIDEVNIHTKSFYHEQTIAWNAITGLTETSKGWIIIHNEGRTYISKQHLNDDINKRLIQKSAESRF</sequence>
<gene>
    <name evidence="2" type="ORF">HNQ55_000218</name>
</gene>
<feature type="transmembrane region" description="Helical" evidence="1">
    <location>
        <begin position="31"/>
        <end position="48"/>
    </location>
</feature>
<dbReference type="RefSeq" id="WP_184421298.1">
    <property type="nucleotide sequence ID" value="NZ_AP027362.1"/>
</dbReference>
<keyword evidence="1" id="KW-0812">Transmembrane</keyword>
<dbReference type="Proteomes" id="UP000537141">
    <property type="component" value="Unassembled WGS sequence"/>
</dbReference>
<proteinExistence type="predicted"/>
<protein>
    <recommendedName>
        <fullName evidence="4">YcxB family protein</fullName>
    </recommendedName>
</protein>
<keyword evidence="3" id="KW-1185">Reference proteome</keyword>
<evidence type="ECO:0000313" key="3">
    <source>
        <dbReference type="Proteomes" id="UP000537141"/>
    </source>
</evidence>
<reference evidence="2 3" key="1">
    <citation type="submission" date="2020-08" db="EMBL/GenBank/DDBJ databases">
        <title>Genomic Encyclopedia of Type Strains, Phase IV (KMG-IV): sequencing the most valuable type-strain genomes for metagenomic binning, comparative biology and taxonomic classification.</title>
        <authorList>
            <person name="Goeker M."/>
        </authorList>
    </citation>
    <scope>NUCLEOTIDE SEQUENCE [LARGE SCALE GENOMIC DNA]</scope>
    <source>
        <strain evidence="2 3">DSM 26287</strain>
    </source>
</reference>
<evidence type="ECO:0008006" key="4">
    <source>
        <dbReference type="Google" id="ProtNLM"/>
    </source>
</evidence>
<name>A0A7X0NE22_9GAMM</name>